<dbReference type="CDD" id="cd01949">
    <property type="entry name" value="GGDEF"/>
    <property type="match status" value="1"/>
</dbReference>
<keyword evidence="2" id="KW-1133">Transmembrane helix</keyword>
<dbReference type="InterPro" id="IPR052155">
    <property type="entry name" value="Biofilm_reg_signaling"/>
</dbReference>
<dbReference type="CDD" id="cd01948">
    <property type="entry name" value="EAL"/>
    <property type="match status" value="1"/>
</dbReference>
<dbReference type="OrthoDB" id="9813903at2"/>
<dbReference type="InterPro" id="IPR035919">
    <property type="entry name" value="EAL_sf"/>
</dbReference>
<dbReference type="InterPro" id="IPR001633">
    <property type="entry name" value="EAL_dom"/>
</dbReference>
<dbReference type="SUPFAM" id="SSF141868">
    <property type="entry name" value="EAL domain-like"/>
    <property type="match status" value="1"/>
</dbReference>
<feature type="domain" description="GGDEF" evidence="5">
    <location>
        <begin position="318"/>
        <end position="450"/>
    </location>
</feature>
<feature type="transmembrane region" description="Helical" evidence="2">
    <location>
        <begin position="62"/>
        <end position="81"/>
    </location>
</feature>
<dbReference type="InterPro" id="IPR000160">
    <property type="entry name" value="GGDEF_dom"/>
</dbReference>
<name>A0A1M5LQV7_9BURK</name>
<dbReference type="Gene3D" id="3.40.50.2300">
    <property type="match status" value="1"/>
</dbReference>
<dbReference type="NCBIfam" id="TIGR00254">
    <property type="entry name" value="GGDEF"/>
    <property type="match status" value="1"/>
</dbReference>
<dbReference type="FunFam" id="3.20.20.450:FF:000001">
    <property type="entry name" value="Cyclic di-GMP phosphodiesterase yahA"/>
    <property type="match status" value="1"/>
</dbReference>
<evidence type="ECO:0000259" key="3">
    <source>
        <dbReference type="PROSITE" id="PS50110"/>
    </source>
</evidence>
<dbReference type="PROSITE" id="PS50887">
    <property type="entry name" value="GGDEF"/>
    <property type="match status" value="1"/>
</dbReference>
<feature type="transmembrane region" description="Helical" evidence="2">
    <location>
        <begin position="88"/>
        <end position="108"/>
    </location>
</feature>
<dbReference type="PANTHER" id="PTHR44757">
    <property type="entry name" value="DIGUANYLATE CYCLASE DGCP"/>
    <property type="match status" value="1"/>
</dbReference>
<reference evidence="6 7" key="1">
    <citation type="submission" date="2016-11" db="EMBL/GenBank/DDBJ databases">
        <authorList>
            <person name="Jaros S."/>
            <person name="Januszkiewicz K."/>
            <person name="Wedrychowicz H."/>
        </authorList>
    </citation>
    <scope>NUCLEOTIDE SEQUENCE [LARGE SCALE GENOMIC DNA]</scope>
    <source>
        <strain evidence="6 7">CGMCC 1.10190</strain>
    </source>
</reference>
<dbReference type="AlphaFoldDB" id="A0A1M5LQV7"/>
<dbReference type="SMART" id="SM00267">
    <property type="entry name" value="GGDEF"/>
    <property type="match status" value="1"/>
</dbReference>
<feature type="transmembrane region" description="Helical" evidence="2">
    <location>
        <begin position="128"/>
        <end position="145"/>
    </location>
</feature>
<keyword evidence="2" id="KW-0472">Membrane</keyword>
<sequence length="851" mass="94133">MRPSRIGGTGGAPMETLPPNDIAQINTKSHFKQFPIFLIAITLMWVGALTYADYFLTRIPSLLSLGCAAVFFLCGAALLTAQSRPGVSSALATAALALIAYSLVHNLAQALALGPDRAGPFGLHLEIDGPWAVLSGILSIAIICSRRGAASRRLARCLGFIVIVGAVSLRLAPGRLALSAYSTPDMANLAALLGIMAGYAVVALSRRWKAESAFADRTIAAMGIMGALVSVLAWYAMTEQDRSWLEPLAKFLPDLVLLVCLTFTFFLTRSQKLATILHYRSIQLHYGSLHDYLTELPNRKYLEAKLKEACRLTRHCGGKLWVVVFDLDGMKLINDSMGRDVGDEVLKKVAVRIVQGVEGKQFVARMEGAEFVVLFTNADNDAMLETTNRIIAALAKPYCVENMELRLTASAGITVSNGHVDRPMEVVREADLAMARAKREGRSTWHAYTADLSASVAERLALRNDLQTALDDGGFDLHYQPLVDGHTGRIVGAEALLRWPHPVRGQIPPSHFIPLAEETGQIIPLSDWVLETACRDIGRLRTGNLSDFPVMVNISPLHFQRSDFVSSIRAKLQAYALPAKCLELEITEGVLLDNAAHTIAKLGELKELGVRVSIDDFGTGYSSLNYLKNLPIDKIKIDRSFVNEVISDRHDAAITKAIIGLAHHLSLKVVAEGVETESQFWFLKRNFCDEFQGYLFARPMPFADFSIRLRERGGREVLPEPYREKESNRTLLLLDDEENILRALTRLLRRDGYRVLTATTPQEAFSLLARYNVHVVVSDQRMPDMNGTEFFSRVKEMYPDTVRLILSGYTDLKSVTEAINRGSIYKFLTKPWDDEDLRAEVAQAFKGLALS</sequence>
<dbReference type="InterPro" id="IPR001789">
    <property type="entry name" value="Sig_transdc_resp-reg_receiver"/>
</dbReference>
<dbReference type="SMART" id="SM00448">
    <property type="entry name" value="REC"/>
    <property type="match status" value="1"/>
</dbReference>
<evidence type="ECO:0000256" key="1">
    <source>
        <dbReference type="PROSITE-ProRule" id="PRU00169"/>
    </source>
</evidence>
<protein>
    <submittedName>
        <fullName evidence="6">Diguanylate cyclase (GGDEF) domain-containing protein</fullName>
    </submittedName>
</protein>
<feature type="transmembrane region" description="Helical" evidence="2">
    <location>
        <begin position="157"/>
        <end position="174"/>
    </location>
</feature>
<evidence type="ECO:0000256" key="2">
    <source>
        <dbReference type="SAM" id="Phobius"/>
    </source>
</evidence>
<feature type="transmembrane region" description="Helical" evidence="2">
    <location>
        <begin position="186"/>
        <end position="205"/>
    </location>
</feature>
<dbReference type="RefSeq" id="WP_084135594.1">
    <property type="nucleotide sequence ID" value="NZ_FQXE01000001.1"/>
</dbReference>
<organism evidence="6 7">
    <name type="scientific">Pollutimonas bauzanensis</name>
    <dbReference type="NCBI Taxonomy" id="658167"/>
    <lineage>
        <taxon>Bacteria</taxon>
        <taxon>Pseudomonadati</taxon>
        <taxon>Pseudomonadota</taxon>
        <taxon>Betaproteobacteria</taxon>
        <taxon>Burkholderiales</taxon>
        <taxon>Alcaligenaceae</taxon>
        <taxon>Pollutimonas</taxon>
    </lineage>
</organism>
<evidence type="ECO:0000259" key="5">
    <source>
        <dbReference type="PROSITE" id="PS50887"/>
    </source>
</evidence>
<dbReference type="SMART" id="SM00052">
    <property type="entry name" value="EAL"/>
    <property type="match status" value="1"/>
</dbReference>
<gene>
    <name evidence="6" type="ORF">SAMN04488135_10118</name>
</gene>
<accession>A0A1M5LQV7</accession>
<feature type="modified residue" description="4-aspartylphosphate" evidence="1">
    <location>
        <position position="779"/>
    </location>
</feature>
<dbReference type="Pfam" id="PF00072">
    <property type="entry name" value="Response_reg"/>
    <property type="match status" value="1"/>
</dbReference>
<evidence type="ECO:0000259" key="4">
    <source>
        <dbReference type="PROSITE" id="PS50883"/>
    </source>
</evidence>
<dbReference type="PROSITE" id="PS50110">
    <property type="entry name" value="RESPONSE_REGULATORY"/>
    <property type="match status" value="1"/>
</dbReference>
<dbReference type="EMBL" id="FQXE01000001">
    <property type="protein sequence ID" value="SHG67421.1"/>
    <property type="molecule type" value="Genomic_DNA"/>
</dbReference>
<dbReference type="Pfam" id="PF00563">
    <property type="entry name" value="EAL"/>
    <property type="match status" value="1"/>
</dbReference>
<dbReference type="GO" id="GO:0000160">
    <property type="term" value="P:phosphorelay signal transduction system"/>
    <property type="evidence" value="ECO:0007669"/>
    <property type="project" value="InterPro"/>
</dbReference>
<dbReference type="STRING" id="658167.SAMN04488135_10118"/>
<feature type="domain" description="EAL" evidence="4">
    <location>
        <begin position="459"/>
        <end position="713"/>
    </location>
</feature>
<dbReference type="SUPFAM" id="SSF52172">
    <property type="entry name" value="CheY-like"/>
    <property type="match status" value="1"/>
</dbReference>
<dbReference type="Gene3D" id="3.20.20.450">
    <property type="entry name" value="EAL domain"/>
    <property type="match status" value="1"/>
</dbReference>
<dbReference type="SUPFAM" id="SSF55073">
    <property type="entry name" value="Nucleotide cyclase"/>
    <property type="match status" value="1"/>
</dbReference>
<evidence type="ECO:0000313" key="6">
    <source>
        <dbReference type="EMBL" id="SHG67421.1"/>
    </source>
</evidence>
<dbReference type="Gene3D" id="3.30.70.270">
    <property type="match status" value="1"/>
</dbReference>
<feature type="domain" description="Response regulatory" evidence="3">
    <location>
        <begin position="730"/>
        <end position="845"/>
    </location>
</feature>
<keyword evidence="2" id="KW-0812">Transmembrane</keyword>
<dbReference type="InterPro" id="IPR029787">
    <property type="entry name" value="Nucleotide_cyclase"/>
</dbReference>
<dbReference type="PANTHER" id="PTHR44757:SF2">
    <property type="entry name" value="BIOFILM ARCHITECTURE MAINTENANCE PROTEIN MBAA"/>
    <property type="match status" value="1"/>
</dbReference>
<dbReference type="InterPro" id="IPR043128">
    <property type="entry name" value="Rev_trsase/Diguanyl_cyclase"/>
</dbReference>
<dbReference type="CDD" id="cd17569">
    <property type="entry name" value="REC_HupR-like"/>
    <property type="match status" value="1"/>
</dbReference>
<keyword evidence="1" id="KW-0597">Phosphoprotein</keyword>
<evidence type="ECO:0000313" key="7">
    <source>
        <dbReference type="Proteomes" id="UP000184226"/>
    </source>
</evidence>
<dbReference type="Proteomes" id="UP000184226">
    <property type="component" value="Unassembled WGS sequence"/>
</dbReference>
<dbReference type="Pfam" id="PF00990">
    <property type="entry name" value="GGDEF"/>
    <property type="match status" value="1"/>
</dbReference>
<proteinExistence type="predicted"/>
<feature type="transmembrane region" description="Helical" evidence="2">
    <location>
        <begin position="34"/>
        <end position="56"/>
    </location>
</feature>
<keyword evidence="7" id="KW-1185">Reference proteome</keyword>
<dbReference type="PROSITE" id="PS50883">
    <property type="entry name" value="EAL"/>
    <property type="match status" value="1"/>
</dbReference>
<dbReference type="InterPro" id="IPR011006">
    <property type="entry name" value="CheY-like_superfamily"/>
</dbReference>
<feature type="transmembrane region" description="Helical" evidence="2">
    <location>
        <begin position="217"/>
        <end position="236"/>
    </location>
</feature>